<dbReference type="EMBL" id="FZNV01000001">
    <property type="protein sequence ID" value="SNR31254.1"/>
    <property type="molecule type" value="Genomic_DNA"/>
</dbReference>
<dbReference type="InterPro" id="IPR013096">
    <property type="entry name" value="Cupin_2"/>
</dbReference>
<dbReference type="Proteomes" id="UP000198337">
    <property type="component" value="Unassembled WGS sequence"/>
</dbReference>
<dbReference type="SUPFAM" id="SSF51182">
    <property type="entry name" value="RmlC-like cupins"/>
    <property type="match status" value="2"/>
</dbReference>
<comment type="caution">
    <text evidence="3">The sequence shown here is derived from an EMBL/GenBank/DDBJ whole genome shotgun (WGS) entry which is preliminary data.</text>
</comment>
<dbReference type="Pfam" id="PF07883">
    <property type="entry name" value="Cupin_2"/>
    <property type="match status" value="2"/>
</dbReference>
<dbReference type="Gene3D" id="2.60.120.10">
    <property type="entry name" value="Jelly Rolls"/>
    <property type="match status" value="2"/>
</dbReference>
<evidence type="ECO:0000256" key="1">
    <source>
        <dbReference type="ARBA" id="ARBA00022723"/>
    </source>
</evidence>
<dbReference type="PANTHER" id="PTHR35848:SF6">
    <property type="entry name" value="CUPIN TYPE-2 DOMAIN-CONTAINING PROTEIN"/>
    <property type="match status" value="1"/>
</dbReference>
<accession>A0ABY1SEF2</accession>
<dbReference type="RefSeq" id="WP_089259622.1">
    <property type="nucleotide sequence ID" value="NZ_FZNV01000001.1"/>
</dbReference>
<feature type="domain" description="Cupin type-2" evidence="2">
    <location>
        <begin position="200"/>
        <end position="261"/>
    </location>
</feature>
<dbReference type="InterPro" id="IPR051610">
    <property type="entry name" value="GPI/OXD"/>
</dbReference>
<organism evidence="3 4">
    <name type="scientific">Maribacter sedimenticola</name>
    <dbReference type="NCBI Taxonomy" id="228956"/>
    <lineage>
        <taxon>Bacteria</taxon>
        <taxon>Pseudomonadati</taxon>
        <taxon>Bacteroidota</taxon>
        <taxon>Flavobacteriia</taxon>
        <taxon>Flavobacteriales</taxon>
        <taxon>Flavobacteriaceae</taxon>
        <taxon>Maribacter</taxon>
    </lineage>
</organism>
<gene>
    <name evidence="3" type="ORF">SAMN04488009_1167</name>
</gene>
<sequence length="266" mass="29820">MKTKLVLLFALVLGMLSFTVNLKPNVMDGLQPVKSGVYKWKDHPVKKGEMRESRKILEGTGSHLQYFRIHATTQYPGAKPNPPHANEAKEECIIVKEGTMKVTIEGQSQILGPGGVILLMPQQMHSIENIGDTNLTYYVMQYQSKKNMNIERGIANGGSLMLNKDSLVFNKSERGGGIPYFDRATAMCERFEMHITQLDQKGPSHKPHAHEETEIILILSGKTEMTIDGKEYTAGEGDFYLANSQQQHGIRNATESPCAYFAFKWN</sequence>
<name>A0ABY1SEF2_9FLAO</name>
<evidence type="ECO:0000313" key="4">
    <source>
        <dbReference type="Proteomes" id="UP000198337"/>
    </source>
</evidence>
<protein>
    <submittedName>
        <fullName evidence="3">Cupin domain-containing protein</fullName>
    </submittedName>
</protein>
<dbReference type="PANTHER" id="PTHR35848">
    <property type="entry name" value="OXALATE-BINDING PROTEIN"/>
    <property type="match status" value="1"/>
</dbReference>
<feature type="domain" description="Cupin type-2" evidence="2">
    <location>
        <begin position="76"/>
        <end position="139"/>
    </location>
</feature>
<evidence type="ECO:0000313" key="3">
    <source>
        <dbReference type="EMBL" id="SNR31254.1"/>
    </source>
</evidence>
<keyword evidence="1" id="KW-0479">Metal-binding</keyword>
<dbReference type="InterPro" id="IPR011051">
    <property type="entry name" value="RmlC_Cupin_sf"/>
</dbReference>
<dbReference type="CDD" id="cd02209">
    <property type="entry name" value="cupin_XRE_C"/>
    <property type="match status" value="1"/>
</dbReference>
<reference evidence="3 4" key="1">
    <citation type="submission" date="2017-06" db="EMBL/GenBank/DDBJ databases">
        <authorList>
            <person name="Varghese N."/>
            <person name="Submissions S."/>
        </authorList>
    </citation>
    <scope>NUCLEOTIDE SEQUENCE [LARGE SCALE GENOMIC DNA]</scope>
    <source>
        <strain evidence="3 4">DSM 19840</strain>
    </source>
</reference>
<dbReference type="InterPro" id="IPR014710">
    <property type="entry name" value="RmlC-like_jellyroll"/>
</dbReference>
<proteinExistence type="predicted"/>
<keyword evidence="4" id="KW-1185">Reference proteome</keyword>
<evidence type="ECO:0000259" key="2">
    <source>
        <dbReference type="Pfam" id="PF07883"/>
    </source>
</evidence>
<dbReference type="CDD" id="cd02208">
    <property type="entry name" value="cupin_RmlC-like"/>
    <property type="match status" value="1"/>
</dbReference>